<reference evidence="5 6" key="1">
    <citation type="submission" date="2016-03" db="EMBL/GenBank/DDBJ databases">
        <title>Comparative genomics of Pseudogymnoascus destructans, the fungus causing white-nose syndrome of bats.</title>
        <authorList>
            <person name="Palmer J.M."/>
            <person name="Drees K.P."/>
            <person name="Foster J.T."/>
            <person name="Lindner D.L."/>
        </authorList>
    </citation>
    <scope>NUCLEOTIDE SEQUENCE [LARGE SCALE GENOMIC DNA]</scope>
    <source>
        <strain evidence="5 6">UAMH 10579</strain>
    </source>
</reference>
<dbReference type="FunFam" id="3.40.50.720:FF:000084">
    <property type="entry name" value="Short-chain dehydrogenase reductase"/>
    <property type="match status" value="1"/>
</dbReference>
<dbReference type="OrthoDB" id="47007at2759"/>
<dbReference type="PANTHER" id="PTHR43669:SF3">
    <property type="entry name" value="ALCOHOL DEHYDROGENASE, PUTATIVE (AFU_ORTHOLOGUE AFUA_3G03445)-RELATED"/>
    <property type="match status" value="1"/>
</dbReference>
<reference evidence="6" key="2">
    <citation type="journal article" date="2018" name="Nat. Commun.">
        <title>Extreme sensitivity to ultraviolet light in the fungal pathogen causing white-nose syndrome of bats.</title>
        <authorList>
            <person name="Palmer J.M."/>
            <person name="Drees K.P."/>
            <person name="Foster J.T."/>
            <person name="Lindner D.L."/>
        </authorList>
    </citation>
    <scope>NUCLEOTIDE SEQUENCE [LARGE SCALE GENOMIC DNA]</scope>
    <source>
        <strain evidence="6">UAMH 10579</strain>
    </source>
</reference>
<evidence type="ECO:0000313" key="5">
    <source>
        <dbReference type="EMBL" id="OBU01798.1"/>
    </source>
</evidence>
<dbReference type="RefSeq" id="XP_018135530.1">
    <property type="nucleotide sequence ID" value="XM_018269930.2"/>
</dbReference>
<keyword evidence="6" id="KW-1185">Reference proteome</keyword>
<keyword evidence="2" id="KW-0521">NADP</keyword>
<evidence type="ECO:0000256" key="3">
    <source>
        <dbReference type="ARBA" id="ARBA00023002"/>
    </source>
</evidence>
<dbReference type="SMART" id="SM00822">
    <property type="entry name" value="PKS_KR"/>
    <property type="match status" value="1"/>
</dbReference>
<organism evidence="5 6">
    <name type="scientific">Pseudogymnoascus verrucosus</name>
    <dbReference type="NCBI Taxonomy" id="342668"/>
    <lineage>
        <taxon>Eukaryota</taxon>
        <taxon>Fungi</taxon>
        <taxon>Dikarya</taxon>
        <taxon>Ascomycota</taxon>
        <taxon>Pezizomycotina</taxon>
        <taxon>Leotiomycetes</taxon>
        <taxon>Thelebolales</taxon>
        <taxon>Thelebolaceae</taxon>
        <taxon>Pseudogymnoascus</taxon>
    </lineage>
</organism>
<feature type="domain" description="Ketoreductase" evidence="4">
    <location>
        <begin position="6"/>
        <end position="185"/>
    </location>
</feature>
<evidence type="ECO:0000313" key="6">
    <source>
        <dbReference type="Proteomes" id="UP000091956"/>
    </source>
</evidence>
<name>A0A2P2SY58_9PEZI</name>
<dbReference type="Gene3D" id="3.40.50.720">
    <property type="entry name" value="NAD(P)-binding Rossmann-like Domain"/>
    <property type="match status" value="1"/>
</dbReference>
<dbReference type="InterPro" id="IPR020904">
    <property type="entry name" value="Sc_DH/Rdtase_CS"/>
</dbReference>
<dbReference type="Proteomes" id="UP000091956">
    <property type="component" value="Unassembled WGS sequence"/>
</dbReference>
<comment type="similarity">
    <text evidence="1">Belongs to the short-chain dehydrogenases/reductases (SDR) family.</text>
</comment>
<evidence type="ECO:0000256" key="1">
    <source>
        <dbReference type="ARBA" id="ARBA00006484"/>
    </source>
</evidence>
<dbReference type="PRINTS" id="PR00080">
    <property type="entry name" value="SDRFAMILY"/>
</dbReference>
<dbReference type="AlphaFoldDB" id="A0A2P2SY58"/>
<dbReference type="GO" id="GO:0009688">
    <property type="term" value="P:abscisic acid biosynthetic process"/>
    <property type="evidence" value="ECO:0007669"/>
    <property type="project" value="UniProtKB-ARBA"/>
</dbReference>
<dbReference type="InterPro" id="IPR036291">
    <property type="entry name" value="NAD(P)-bd_dom_sf"/>
</dbReference>
<dbReference type="Pfam" id="PF13561">
    <property type="entry name" value="adh_short_C2"/>
    <property type="match status" value="1"/>
</dbReference>
<dbReference type="SUPFAM" id="SSF51735">
    <property type="entry name" value="NAD(P)-binding Rossmann-fold domains"/>
    <property type="match status" value="1"/>
</dbReference>
<sequence length="248" mass="25809">MSFSGKNVLIIGGTHGIGLSTAQLLIRDSATVILTGRNTTKAADLLGTTAHGLPLDLQNLSEITSLPSKIQAHLGSDAKIDLLFLNAGFAALEPLATVTEESFDRTFNTNVKGTFFAAQTLAPLVRDGGAIVFTTSIANKLGIPGMGAYAASKAAVQSLVQTFAAELASRKVRVNAVSPGYVKTPTMGVVGASGTELEEFEEHGKKTTPLGRVGEAEEVARTVRFLGFEGTFVTGVEVVVDGGLGFLR</sequence>
<dbReference type="PROSITE" id="PS00061">
    <property type="entry name" value="ADH_SHORT"/>
    <property type="match status" value="1"/>
</dbReference>
<keyword evidence="3" id="KW-0560">Oxidoreductase</keyword>
<dbReference type="STRING" id="342668.A0A2P2SY58"/>
<gene>
    <name evidence="5" type="ORF">VE01_00398</name>
</gene>
<evidence type="ECO:0000259" key="4">
    <source>
        <dbReference type="SMART" id="SM00822"/>
    </source>
</evidence>
<dbReference type="InterPro" id="IPR057326">
    <property type="entry name" value="KR_dom"/>
</dbReference>
<proteinExistence type="inferred from homology"/>
<dbReference type="GO" id="GO:0016491">
    <property type="term" value="F:oxidoreductase activity"/>
    <property type="evidence" value="ECO:0007669"/>
    <property type="project" value="UniProtKB-KW"/>
</dbReference>
<dbReference type="PANTHER" id="PTHR43669">
    <property type="entry name" value="5-KETO-D-GLUCONATE 5-REDUCTASE"/>
    <property type="match status" value="1"/>
</dbReference>
<dbReference type="PRINTS" id="PR00081">
    <property type="entry name" value="GDHRDH"/>
</dbReference>
<dbReference type="InterPro" id="IPR002347">
    <property type="entry name" value="SDR_fam"/>
</dbReference>
<dbReference type="CDD" id="cd05233">
    <property type="entry name" value="SDR_c"/>
    <property type="match status" value="1"/>
</dbReference>
<protein>
    <recommendedName>
        <fullName evidence="4">Ketoreductase domain-containing protein</fullName>
    </recommendedName>
</protein>
<accession>A0A2P2SY58</accession>
<dbReference type="EMBL" id="KV460206">
    <property type="protein sequence ID" value="OBU01798.1"/>
    <property type="molecule type" value="Genomic_DNA"/>
</dbReference>
<evidence type="ECO:0000256" key="2">
    <source>
        <dbReference type="ARBA" id="ARBA00022857"/>
    </source>
</evidence>
<dbReference type="GeneID" id="28833784"/>